<dbReference type="AlphaFoldDB" id="A0A0F9UF18"/>
<proteinExistence type="predicted"/>
<sequence>MSGCEFVGKSDGDRGRCGAEAGGFNPKSNGMDLLPYCVDCGANFCEHHLARHRCGAMVRAGTKRGDAPARYREEMDD</sequence>
<dbReference type="EMBL" id="LAZR01000153">
    <property type="protein sequence ID" value="KKN85967.1"/>
    <property type="molecule type" value="Genomic_DNA"/>
</dbReference>
<evidence type="ECO:0000313" key="1">
    <source>
        <dbReference type="EMBL" id="KKN85967.1"/>
    </source>
</evidence>
<gene>
    <name evidence="1" type="ORF">LCGC14_0273790</name>
</gene>
<protein>
    <submittedName>
        <fullName evidence="1">Uncharacterized protein</fullName>
    </submittedName>
</protein>
<accession>A0A0F9UF18</accession>
<name>A0A0F9UF18_9ZZZZ</name>
<organism evidence="1">
    <name type="scientific">marine sediment metagenome</name>
    <dbReference type="NCBI Taxonomy" id="412755"/>
    <lineage>
        <taxon>unclassified sequences</taxon>
        <taxon>metagenomes</taxon>
        <taxon>ecological metagenomes</taxon>
    </lineage>
</organism>
<reference evidence="1" key="1">
    <citation type="journal article" date="2015" name="Nature">
        <title>Complex archaea that bridge the gap between prokaryotes and eukaryotes.</title>
        <authorList>
            <person name="Spang A."/>
            <person name="Saw J.H."/>
            <person name="Jorgensen S.L."/>
            <person name="Zaremba-Niedzwiedzka K."/>
            <person name="Martijn J."/>
            <person name="Lind A.E."/>
            <person name="van Eijk R."/>
            <person name="Schleper C."/>
            <person name="Guy L."/>
            <person name="Ettema T.J."/>
        </authorList>
    </citation>
    <scope>NUCLEOTIDE SEQUENCE</scope>
</reference>
<comment type="caution">
    <text evidence="1">The sequence shown here is derived from an EMBL/GenBank/DDBJ whole genome shotgun (WGS) entry which is preliminary data.</text>
</comment>